<evidence type="ECO:0000313" key="2">
    <source>
        <dbReference type="EMBL" id="TDZ20604.1"/>
    </source>
</evidence>
<reference evidence="3" key="2">
    <citation type="journal article" date="2019" name="Mol. Plant Microbe Interact.">
        <title>Genome sequence resources for four phytopathogenic fungi from the Colletotrichum orbiculare species complex.</title>
        <authorList>
            <person name="Gan P."/>
            <person name="Tsushima A."/>
            <person name="Narusaka M."/>
            <person name="Narusaka Y."/>
            <person name="Takano Y."/>
            <person name="Kubo Y."/>
            <person name="Shirasu K."/>
        </authorList>
    </citation>
    <scope>GENOME REANNOTATION</scope>
    <source>
        <strain evidence="3">104-T / ATCC 96160 / CBS 514.97 / LARS 414 / MAFF 240422</strain>
    </source>
</reference>
<gene>
    <name evidence="2" type="ORF">Cob_v006774</name>
</gene>
<dbReference type="AlphaFoldDB" id="A0A484FSZ3"/>
<reference evidence="3" key="1">
    <citation type="journal article" date="2013" name="New Phytol.">
        <title>Comparative genomic and transcriptomic analyses reveal the hemibiotrophic stage shift of Colletotrichum fungi.</title>
        <authorList>
            <person name="Gan P."/>
            <person name="Ikeda K."/>
            <person name="Irieda H."/>
            <person name="Narusaka M."/>
            <person name="O'Connell R.J."/>
            <person name="Narusaka Y."/>
            <person name="Takano Y."/>
            <person name="Kubo Y."/>
            <person name="Shirasu K."/>
        </authorList>
    </citation>
    <scope>NUCLEOTIDE SEQUENCE [LARGE SCALE GENOMIC DNA]</scope>
    <source>
        <strain evidence="3">104-T / ATCC 96160 / CBS 514.97 / LARS 414 / MAFF 240422</strain>
    </source>
</reference>
<proteinExistence type="predicted"/>
<keyword evidence="1" id="KW-0732">Signal</keyword>
<sequence>MNKHLRCLLWILVSGLWPVIVEQQDETRPDPDKPTAARAGGFSSLSSLPKVALRASGWPPVCLSVGMVPVPCTSTQRATTARIV</sequence>
<keyword evidence="3" id="KW-1185">Reference proteome</keyword>
<accession>A0A484FSZ3</accession>
<organism evidence="2 3">
    <name type="scientific">Colletotrichum orbiculare (strain 104-T / ATCC 96160 / CBS 514.97 / LARS 414 / MAFF 240422)</name>
    <name type="common">Cucumber anthracnose fungus</name>
    <name type="synonym">Colletotrichum lagenarium</name>
    <dbReference type="NCBI Taxonomy" id="1213857"/>
    <lineage>
        <taxon>Eukaryota</taxon>
        <taxon>Fungi</taxon>
        <taxon>Dikarya</taxon>
        <taxon>Ascomycota</taxon>
        <taxon>Pezizomycotina</taxon>
        <taxon>Sordariomycetes</taxon>
        <taxon>Hypocreomycetidae</taxon>
        <taxon>Glomerellales</taxon>
        <taxon>Glomerellaceae</taxon>
        <taxon>Colletotrichum</taxon>
        <taxon>Colletotrichum orbiculare species complex</taxon>
    </lineage>
</organism>
<dbReference type="Proteomes" id="UP000014480">
    <property type="component" value="Unassembled WGS sequence"/>
</dbReference>
<feature type="signal peptide" evidence="1">
    <location>
        <begin position="1"/>
        <end position="23"/>
    </location>
</feature>
<feature type="chain" id="PRO_5019715083" evidence="1">
    <location>
        <begin position="24"/>
        <end position="84"/>
    </location>
</feature>
<dbReference type="EMBL" id="AMCV02000017">
    <property type="protein sequence ID" value="TDZ20604.1"/>
    <property type="molecule type" value="Genomic_DNA"/>
</dbReference>
<evidence type="ECO:0000313" key="3">
    <source>
        <dbReference type="Proteomes" id="UP000014480"/>
    </source>
</evidence>
<evidence type="ECO:0000256" key="1">
    <source>
        <dbReference type="SAM" id="SignalP"/>
    </source>
</evidence>
<comment type="caution">
    <text evidence="2">The sequence shown here is derived from an EMBL/GenBank/DDBJ whole genome shotgun (WGS) entry which is preliminary data.</text>
</comment>
<protein>
    <submittedName>
        <fullName evidence="2">Uncharacterized protein</fullName>
    </submittedName>
</protein>
<name>A0A484FSZ3_COLOR</name>